<reference evidence="2" key="1">
    <citation type="submission" date="2022-02" db="EMBL/GenBank/DDBJ databases">
        <title>Acinetobacter A3.8 sp. nov., isolated from Sediment (Zhairuo Island).</title>
        <authorList>
            <person name="Zheng K."/>
        </authorList>
    </citation>
    <scope>NUCLEOTIDE SEQUENCE</scope>
    <source>
        <strain evidence="2">A3.8</strain>
    </source>
</reference>
<name>A0A9X2B7R7_9GAMM</name>
<protein>
    <submittedName>
        <fullName evidence="2">Helix-turn-helix transcriptional regulator</fullName>
    </submittedName>
</protein>
<dbReference type="InterPro" id="IPR001387">
    <property type="entry name" value="Cro/C1-type_HTH"/>
</dbReference>
<accession>A0A9X2B7R7</accession>
<sequence>MQQSHDELTRSDFETINRICDFLDIDLGDLLSFKKIRKNN</sequence>
<gene>
    <name evidence="2" type="ORF">MKI79_11035</name>
</gene>
<dbReference type="AlphaFoldDB" id="A0A9X2B7R7"/>
<dbReference type="Pfam" id="PF13443">
    <property type="entry name" value="HTH_26"/>
    <property type="match status" value="1"/>
</dbReference>
<dbReference type="Proteomes" id="UP001139701">
    <property type="component" value="Unassembled WGS sequence"/>
</dbReference>
<dbReference type="EMBL" id="JAKUML010000022">
    <property type="protein sequence ID" value="MCJ8147412.1"/>
    <property type="molecule type" value="Genomic_DNA"/>
</dbReference>
<feature type="domain" description="HTH cro/C1-type" evidence="1">
    <location>
        <begin position="5"/>
        <end position="34"/>
    </location>
</feature>
<evidence type="ECO:0000313" key="3">
    <source>
        <dbReference type="Proteomes" id="UP001139701"/>
    </source>
</evidence>
<evidence type="ECO:0000259" key="1">
    <source>
        <dbReference type="Pfam" id="PF13443"/>
    </source>
</evidence>
<organism evidence="2 3">
    <name type="scientific">Acinetobacter sedimenti</name>
    <dbReference type="NCBI Taxonomy" id="2919922"/>
    <lineage>
        <taxon>Bacteria</taxon>
        <taxon>Pseudomonadati</taxon>
        <taxon>Pseudomonadota</taxon>
        <taxon>Gammaproteobacteria</taxon>
        <taxon>Moraxellales</taxon>
        <taxon>Moraxellaceae</taxon>
        <taxon>Acinetobacter</taxon>
    </lineage>
</organism>
<keyword evidence="3" id="KW-1185">Reference proteome</keyword>
<comment type="caution">
    <text evidence="2">The sequence shown here is derived from an EMBL/GenBank/DDBJ whole genome shotgun (WGS) entry which is preliminary data.</text>
</comment>
<proteinExistence type="predicted"/>
<evidence type="ECO:0000313" key="2">
    <source>
        <dbReference type="EMBL" id="MCJ8147412.1"/>
    </source>
</evidence>